<accession>A0ABS5F4W5</accession>
<evidence type="ECO:0000259" key="6">
    <source>
        <dbReference type="PROSITE" id="PS50035"/>
    </source>
</evidence>
<dbReference type="Gene3D" id="3.30.870.10">
    <property type="entry name" value="Endonuclease Chain A"/>
    <property type="match status" value="1"/>
</dbReference>
<dbReference type="PROSITE" id="PS50035">
    <property type="entry name" value="PLD"/>
    <property type="match status" value="1"/>
</dbReference>
<dbReference type="CDD" id="cd00138">
    <property type="entry name" value="PLDc_SF"/>
    <property type="match status" value="1"/>
</dbReference>
<feature type="domain" description="PLD phosphodiesterase" evidence="6">
    <location>
        <begin position="127"/>
        <end position="154"/>
    </location>
</feature>
<keyword evidence="8" id="KW-1185">Reference proteome</keyword>
<evidence type="ECO:0000256" key="4">
    <source>
        <dbReference type="ARBA" id="ARBA00022525"/>
    </source>
</evidence>
<name>A0ABS5F4W5_9PROT</name>
<comment type="function">
    <text evidence="1">Could be a virulence factor.</text>
</comment>
<evidence type="ECO:0000256" key="1">
    <source>
        <dbReference type="ARBA" id="ARBA00003145"/>
    </source>
</evidence>
<reference evidence="8" key="1">
    <citation type="journal article" date="2021" name="Syst. Appl. Microbiol.">
        <title>Roseomonas hellenica sp. nov., isolated from roots of wild-growing Alkanna tinctoria.</title>
        <authorList>
            <person name="Rat A."/>
            <person name="Naranjo H.D."/>
            <person name="Lebbe L."/>
            <person name="Cnockaert M."/>
            <person name="Krigas N."/>
            <person name="Grigoriadou K."/>
            <person name="Maloupa E."/>
            <person name="Willems A."/>
        </authorList>
    </citation>
    <scope>NUCLEOTIDE SEQUENCE [LARGE SCALE GENOMIC DNA]</scope>
    <source>
        <strain evidence="8">LMG 31523</strain>
    </source>
</reference>
<protein>
    <recommendedName>
        <fullName evidence="3">Phospholipase D</fullName>
    </recommendedName>
    <alternativeName>
        <fullName evidence="5">Choline phosphatase</fullName>
    </alternativeName>
</protein>
<dbReference type="InterPro" id="IPR001736">
    <property type="entry name" value="PLipase_D/transphosphatidylase"/>
</dbReference>
<dbReference type="RefSeq" id="WP_211855397.1">
    <property type="nucleotide sequence ID" value="NZ_JAAGBB010000038.1"/>
</dbReference>
<sequence>MKAQDLVSPKGTARLVVTLPGEQSRFGEALKRHAGEAFTTLTDTHDAFTHIARRAIDRLVIMVPFIDKAGAAWAAELFEATAAAQRVLILRDASQLMACGRAGVRLRMLATGVFDYCFTDGHNGAALGETFHAKVVVADGVNAYVGSANLLRRSRHSNLECGMLIDGPGARAVAMLVDTVLNIAHRA</sequence>
<evidence type="ECO:0000313" key="7">
    <source>
        <dbReference type="EMBL" id="MBR0667619.1"/>
    </source>
</evidence>
<keyword evidence="4" id="KW-0964">Secreted</keyword>
<evidence type="ECO:0000256" key="5">
    <source>
        <dbReference type="ARBA" id="ARBA00029594"/>
    </source>
</evidence>
<evidence type="ECO:0000256" key="3">
    <source>
        <dbReference type="ARBA" id="ARBA00018392"/>
    </source>
</evidence>
<dbReference type="Proteomes" id="UP001196870">
    <property type="component" value="Unassembled WGS sequence"/>
</dbReference>
<evidence type="ECO:0000313" key="8">
    <source>
        <dbReference type="Proteomes" id="UP001196870"/>
    </source>
</evidence>
<dbReference type="InterPro" id="IPR025202">
    <property type="entry name" value="PLD-like_dom"/>
</dbReference>
<organism evidence="7 8">
    <name type="scientific">Plastoroseomonas hellenica</name>
    <dbReference type="NCBI Taxonomy" id="2687306"/>
    <lineage>
        <taxon>Bacteria</taxon>
        <taxon>Pseudomonadati</taxon>
        <taxon>Pseudomonadota</taxon>
        <taxon>Alphaproteobacteria</taxon>
        <taxon>Acetobacterales</taxon>
        <taxon>Acetobacteraceae</taxon>
        <taxon>Plastoroseomonas</taxon>
    </lineage>
</organism>
<proteinExistence type="predicted"/>
<comment type="subcellular location">
    <subcellularLocation>
        <location evidence="2">Secreted</location>
    </subcellularLocation>
</comment>
<dbReference type="SUPFAM" id="SSF56024">
    <property type="entry name" value="Phospholipase D/nuclease"/>
    <property type="match status" value="1"/>
</dbReference>
<gene>
    <name evidence="7" type="ORF">GXW71_24910</name>
</gene>
<dbReference type="EMBL" id="JAAGBB010000038">
    <property type="protein sequence ID" value="MBR0667619.1"/>
    <property type="molecule type" value="Genomic_DNA"/>
</dbReference>
<dbReference type="Pfam" id="PF13091">
    <property type="entry name" value="PLDc_2"/>
    <property type="match status" value="1"/>
</dbReference>
<comment type="caution">
    <text evidence="7">The sequence shown here is derived from an EMBL/GenBank/DDBJ whole genome shotgun (WGS) entry which is preliminary data.</text>
</comment>
<evidence type="ECO:0000256" key="2">
    <source>
        <dbReference type="ARBA" id="ARBA00004613"/>
    </source>
</evidence>